<proteinExistence type="inferred from homology"/>
<comment type="catalytic activity">
    <reaction evidence="10">
        <text>tRNA(Gly) + glycine + ATP = glycyl-tRNA(Gly) + AMP + diphosphate</text>
        <dbReference type="Rhea" id="RHEA:16013"/>
        <dbReference type="Rhea" id="RHEA-COMP:9664"/>
        <dbReference type="Rhea" id="RHEA-COMP:9683"/>
        <dbReference type="ChEBI" id="CHEBI:30616"/>
        <dbReference type="ChEBI" id="CHEBI:33019"/>
        <dbReference type="ChEBI" id="CHEBI:57305"/>
        <dbReference type="ChEBI" id="CHEBI:78442"/>
        <dbReference type="ChEBI" id="CHEBI:78522"/>
        <dbReference type="ChEBI" id="CHEBI:456215"/>
        <dbReference type="EC" id="6.1.1.14"/>
    </reaction>
</comment>
<reference evidence="12" key="1">
    <citation type="submission" date="2018-05" db="EMBL/GenBank/DDBJ databases">
        <authorList>
            <person name="Lanie J.A."/>
            <person name="Ng W.-L."/>
            <person name="Kazmierczak K.M."/>
            <person name="Andrzejewski T.M."/>
            <person name="Davidsen T.M."/>
            <person name="Wayne K.J."/>
            <person name="Tettelin H."/>
            <person name="Glass J.I."/>
            <person name="Rusch D."/>
            <person name="Podicherti R."/>
            <person name="Tsui H.-C.T."/>
            <person name="Winkler M.E."/>
        </authorList>
    </citation>
    <scope>NUCLEOTIDE SEQUENCE</scope>
</reference>
<name>A0A381NZZ2_9ZZZZ</name>
<feature type="non-terminal residue" evidence="12">
    <location>
        <position position="1"/>
    </location>
</feature>
<evidence type="ECO:0000256" key="6">
    <source>
        <dbReference type="ARBA" id="ARBA00022741"/>
    </source>
</evidence>
<evidence type="ECO:0000259" key="11">
    <source>
        <dbReference type="SMART" id="SM00836"/>
    </source>
</evidence>
<organism evidence="12">
    <name type="scientific">marine metagenome</name>
    <dbReference type="NCBI Taxonomy" id="408172"/>
    <lineage>
        <taxon>unclassified sequences</taxon>
        <taxon>metagenomes</taxon>
        <taxon>ecological metagenomes</taxon>
    </lineage>
</organism>
<dbReference type="NCBIfam" id="TIGR00211">
    <property type="entry name" value="glyS"/>
    <property type="match status" value="1"/>
</dbReference>
<dbReference type="GO" id="GO:0005524">
    <property type="term" value="F:ATP binding"/>
    <property type="evidence" value="ECO:0007669"/>
    <property type="project" value="UniProtKB-KW"/>
</dbReference>
<evidence type="ECO:0000256" key="10">
    <source>
        <dbReference type="ARBA" id="ARBA00047937"/>
    </source>
</evidence>
<dbReference type="GO" id="GO:0006426">
    <property type="term" value="P:glycyl-tRNA aminoacylation"/>
    <property type="evidence" value="ECO:0007669"/>
    <property type="project" value="InterPro"/>
</dbReference>
<evidence type="ECO:0000256" key="9">
    <source>
        <dbReference type="ARBA" id="ARBA00023146"/>
    </source>
</evidence>
<evidence type="ECO:0000256" key="7">
    <source>
        <dbReference type="ARBA" id="ARBA00022840"/>
    </source>
</evidence>
<dbReference type="GO" id="GO:0004820">
    <property type="term" value="F:glycine-tRNA ligase activity"/>
    <property type="evidence" value="ECO:0007669"/>
    <property type="project" value="UniProtKB-EC"/>
</dbReference>
<dbReference type="EC" id="6.1.1.14" evidence="3"/>
<dbReference type="EMBL" id="UINC01000725">
    <property type="protein sequence ID" value="SUZ60191.1"/>
    <property type="molecule type" value="Genomic_DNA"/>
</dbReference>
<dbReference type="PANTHER" id="PTHR30075:SF2">
    <property type="entry name" value="GLYCINE--TRNA LIGASE, CHLOROPLASTIC_MITOCHONDRIAL 2"/>
    <property type="match status" value="1"/>
</dbReference>
<dbReference type="Pfam" id="PF05746">
    <property type="entry name" value="DALR_1"/>
    <property type="match status" value="1"/>
</dbReference>
<evidence type="ECO:0000256" key="3">
    <source>
        <dbReference type="ARBA" id="ARBA00012829"/>
    </source>
</evidence>
<evidence type="ECO:0000256" key="5">
    <source>
        <dbReference type="ARBA" id="ARBA00022598"/>
    </source>
</evidence>
<dbReference type="Pfam" id="PF02092">
    <property type="entry name" value="tRNA_synt_2f"/>
    <property type="match status" value="1"/>
</dbReference>
<dbReference type="InterPro" id="IPR006194">
    <property type="entry name" value="Gly-tRNA-synth_heterodimer"/>
</dbReference>
<dbReference type="InterPro" id="IPR008909">
    <property type="entry name" value="DALR_anticod-bd"/>
</dbReference>
<evidence type="ECO:0000256" key="2">
    <source>
        <dbReference type="ARBA" id="ARBA00008226"/>
    </source>
</evidence>
<protein>
    <recommendedName>
        <fullName evidence="3">glycine--tRNA ligase</fullName>
        <ecNumber evidence="3">6.1.1.14</ecNumber>
    </recommendedName>
</protein>
<dbReference type="AlphaFoldDB" id="A0A381NZZ2"/>
<dbReference type="PROSITE" id="PS50861">
    <property type="entry name" value="AA_TRNA_LIGASE_II_GLYAB"/>
    <property type="match status" value="1"/>
</dbReference>
<gene>
    <name evidence="12" type="ORF">METZ01_LOCUS13045</name>
</gene>
<dbReference type="InterPro" id="IPR015944">
    <property type="entry name" value="Gly-tRNA-synth_bsu"/>
</dbReference>
<dbReference type="GO" id="GO:0005829">
    <property type="term" value="C:cytosol"/>
    <property type="evidence" value="ECO:0007669"/>
    <property type="project" value="TreeGrafter"/>
</dbReference>
<sequence length="702" mass="77830">VRGPDKKRSPRASLLVELGTEELPPVSLSRLGEAFATLLADSLTKLGLTDQPPIWFATPRRLAVLVPQVARRQSSRVNERRGPTVSSAFDDEGLPTRAAKGFAQSCGVAVDALERLETDAGLRLVYRTQEPGKMASALIPDCIAAALAALPISKRMRWGEGDVEFVRPVHWLIVVHGKTQVRCRVLGVNASTASHGHRFLTDKPVRITSADGYAQALKENGFVIADFTERRETIRRQVETLGRRAGGKTIVGEELLDTVTGLVEWPRALVGDFDPAFLEIPPEVLISSMRDHQKFFHVVDESGQLLPKFITVCNIESRRVARVRSGNERVLGARLADARFFWEEDCNRSLEDWVEDLREVRFQENLGSLYDKTCRIEKLAASIAAELGWDESRALRSARLCKADLVSQMVSEFPGLQGTMGHHYARLNGEPREVSVALEEHYLPRHAGDKLPTSRPGKILALADRVDTLTGIFSTGEEPTGERDPYGLRRAALGMIRILVEKKLALDLTYLVDLSASVYVADGHTIADGVCDQVIQFITERYRAYYTAAGFSNDEINAVLEVGATQPVDFDRRLRAVSRFRRNRAAPSLAEANKRIRNILRKTDQRVPLKIDNTLFDHAAEESLAAALVEISAAVGPLVQRGDYTRALGQLARLREPVDCFFTDVMVLVDDPAVRTNRLALLNQLSNLLRTVADISRLQPSA</sequence>
<evidence type="ECO:0000256" key="4">
    <source>
        <dbReference type="ARBA" id="ARBA00022490"/>
    </source>
</evidence>
<keyword evidence="8" id="KW-0648">Protein biosynthesis</keyword>
<dbReference type="Gene3D" id="1.10.730.10">
    <property type="entry name" value="Isoleucyl-tRNA Synthetase, Domain 1"/>
    <property type="match status" value="1"/>
</dbReference>
<comment type="similarity">
    <text evidence="2">Belongs to the class-II aminoacyl-tRNA synthetase family.</text>
</comment>
<accession>A0A381NZZ2</accession>
<evidence type="ECO:0000313" key="12">
    <source>
        <dbReference type="EMBL" id="SUZ60191.1"/>
    </source>
</evidence>
<comment type="subcellular location">
    <subcellularLocation>
        <location evidence="1">Cytoplasm</location>
    </subcellularLocation>
</comment>
<evidence type="ECO:0000256" key="1">
    <source>
        <dbReference type="ARBA" id="ARBA00004496"/>
    </source>
</evidence>
<keyword evidence="7" id="KW-0067">ATP-binding</keyword>
<keyword evidence="9" id="KW-0030">Aminoacyl-tRNA synthetase</keyword>
<dbReference type="PRINTS" id="PR01045">
    <property type="entry name" value="TRNASYNTHGB"/>
</dbReference>
<dbReference type="SUPFAM" id="SSF109604">
    <property type="entry name" value="HD-domain/PDEase-like"/>
    <property type="match status" value="1"/>
</dbReference>
<keyword evidence="4" id="KW-0963">Cytoplasm</keyword>
<keyword evidence="5" id="KW-0436">Ligase</keyword>
<keyword evidence="6" id="KW-0547">Nucleotide-binding</keyword>
<dbReference type="HAMAP" id="MF_00255">
    <property type="entry name" value="Gly_tRNA_synth_beta"/>
    <property type="match status" value="1"/>
</dbReference>
<evidence type="ECO:0000256" key="8">
    <source>
        <dbReference type="ARBA" id="ARBA00022917"/>
    </source>
</evidence>
<feature type="domain" description="DALR anticodon binding" evidence="11">
    <location>
        <begin position="595"/>
        <end position="698"/>
    </location>
</feature>
<dbReference type="GO" id="GO:0004814">
    <property type="term" value="F:arginine-tRNA ligase activity"/>
    <property type="evidence" value="ECO:0007669"/>
    <property type="project" value="InterPro"/>
</dbReference>
<dbReference type="SMART" id="SM00836">
    <property type="entry name" value="DALR_1"/>
    <property type="match status" value="1"/>
</dbReference>
<dbReference type="PANTHER" id="PTHR30075">
    <property type="entry name" value="GLYCYL-TRNA SYNTHETASE"/>
    <property type="match status" value="1"/>
</dbReference>
<dbReference type="GO" id="GO:0006420">
    <property type="term" value="P:arginyl-tRNA aminoacylation"/>
    <property type="evidence" value="ECO:0007669"/>
    <property type="project" value="InterPro"/>
</dbReference>